<feature type="chain" id="PRO_5046813652" description="T9SS type A sorting domain-containing protein" evidence="2">
    <location>
        <begin position="28"/>
        <end position="408"/>
    </location>
</feature>
<feature type="region of interest" description="Disordered" evidence="1">
    <location>
        <begin position="181"/>
        <end position="200"/>
    </location>
</feature>
<comment type="caution">
    <text evidence="3">The sequence shown here is derived from an EMBL/GenBank/DDBJ whole genome shotgun (WGS) entry which is preliminary data.</text>
</comment>
<dbReference type="RefSeq" id="WP_345369483.1">
    <property type="nucleotide sequence ID" value="NZ_BAABJX010000017.1"/>
</dbReference>
<feature type="signal peptide" evidence="2">
    <location>
        <begin position="1"/>
        <end position="27"/>
    </location>
</feature>
<dbReference type="Proteomes" id="UP001500298">
    <property type="component" value="Unassembled WGS sequence"/>
</dbReference>
<evidence type="ECO:0000313" key="3">
    <source>
        <dbReference type="EMBL" id="GAA4826237.1"/>
    </source>
</evidence>
<proteinExistence type="predicted"/>
<evidence type="ECO:0000256" key="1">
    <source>
        <dbReference type="SAM" id="MobiDB-lite"/>
    </source>
</evidence>
<keyword evidence="4" id="KW-1185">Reference proteome</keyword>
<protein>
    <recommendedName>
        <fullName evidence="5">T9SS type A sorting domain-containing protein</fullName>
    </recommendedName>
</protein>
<keyword evidence="2" id="KW-0732">Signal</keyword>
<evidence type="ECO:0000256" key="2">
    <source>
        <dbReference type="SAM" id="SignalP"/>
    </source>
</evidence>
<reference evidence="4" key="1">
    <citation type="journal article" date="2019" name="Int. J. Syst. Evol. Microbiol.">
        <title>The Global Catalogue of Microorganisms (GCM) 10K type strain sequencing project: providing services to taxonomists for standard genome sequencing and annotation.</title>
        <authorList>
            <consortium name="The Broad Institute Genomics Platform"/>
            <consortium name="The Broad Institute Genome Sequencing Center for Infectious Disease"/>
            <person name="Wu L."/>
            <person name="Ma J."/>
        </authorList>
    </citation>
    <scope>NUCLEOTIDE SEQUENCE [LARGE SCALE GENOMIC DNA]</scope>
    <source>
        <strain evidence="4">JCM 18326</strain>
    </source>
</reference>
<sequence length="408" mass="44354">MKTSTVTFLLQKSILIGLLFGGSLCWGQTTYTDANPTEGYDHTFASIAGSGTTIAEKIQNGEYNVVNGDFTINGSTPDASSITNNGILIVTGNFELNNGFFLNPNIFTNNGTIIVLGNFSTDGTNTIFSNGGNVIVYGDAELNGNDFNNDGGEMVVGGELSGTALNTGTGELYADDDDNFTQRNDDLSTQTGSDKGIDDIPDDPLGDIIDAVNDIFDTSGALPVEMAYFTASRQGEGIVLEWSTTSEENNDFFEVQRSIDGKSYTVIEDAIEGRGEGTQNGQDYRFVDAQAPKGLVYYRLKQVDIDGKFEYYNMVVNPAATQRTFSVDNYSGNPLRGQDMELQLYNPITQQIYMVLVNTQGQVTYERRLSLKGGYTRLQIPADQISKGMSVLKIISATKQETIKLLNP</sequence>
<organism evidence="3 4">
    <name type="scientific">Algivirga pacifica</name>
    <dbReference type="NCBI Taxonomy" id="1162670"/>
    <lineage>
        <taxon>Bacteria</taxon>
        <taxon>Pseudomonadati</taxon>
        <taxon>Bacteroidota</taxon>
        <taxon>Cytophagia</taxon>
        <taxon>Cytophagales</taxon>
        <taxon>Flammeovirgaceae</taxon>
        <taxon>Algivirga</taxon>
    </lineage>
</organism>
<evidence type="ECO:0000313" key="4">
    <source>
        <dbReference type="Proteomes" id="UP001500298"/>
    </source>
</evidence>
<evidence type="ECO:0008006" key="5">
    <source>
        <dbReference type="Google" id="ProtNLM"/>
    </source>
</evidence>
<name>A0ABP9D2P0_9BACT</name>
<gene>
    <name evidence="3" type="ORF">GCM10023331_08540</name>
</gene>
<dbReference type="EMBL" id="BAABJX010000017">
    <property type="protein sequence ID" value="GAA4826237.1"/>
    <property type="molecule type" value="Genomic_DNA"/>
</dbReference>
<accession>A0ABP9D2P0</accession>